<evidence type="ECO:0000313" key="1">
    <source>
        <dbReference type="EMBL" id="RXK59410.1"/>
    </source>
</evidence>
<dbReference type="AlphaFoldDB" id="A0A4Q1CGW5"/>
<dbReference type="InterPro" id="IPR019734">
    <property type="entry name" value="TPR_rpt"/>
</dbReference>
<dbReference type="EMBL" id="SDHW01000004">
    <property type="protein sequence ID" value="RXK59410.1"/>
    <property type="molecule type" value="Genomic_DNA"/>
</dbReference>
<dbReference type="Pfam" id="PF13174">
    <property type="entry name" value="TPR_6"/>
    <property type="match status" value="1"/>
</dbReference>
<organism evidence="1 2">
    <name type="scientific">Lacibacter luteus</name>
    <dbReference type="NCBI Taxonomy" id="2508719"/>
    <lineage>
        <taxon>Bacteria</taxon>
        <taxon>Pseudomonadati</taxon>
        <taxon>Bacteroidota</taxon>
        <taxon>Chitinophagia</taxon>
        <taxon>Chitinophagales</taxon>
        <taxon>Chitinophagaceae</taxon>
        <taxon>Lacibacter</taxon>
    </lineage>
</organism>
<comment type="caution">
    <text evidence="1">The sequence shown here is derived from an EMBL/GenBank/DDBJ whole genome shotgun (WGS) entry which is preliminary data.</text>
</comment>
<sequence length="434" mass="49944">MYKLFLLLFVVATCFSCSYNSGKVVKEELLLHLLQQQPAQSNSALLIEKDIYFWQTRIAENREENASVLKLASLYSMRFHHSGLIGDIIKSDSLYKAANQLQKFFSSGVYRALAANAVTQHRFKDAERYIDTALTMGDNKYLTLLQAFDIKLELGQQFRAEQILQSIHPKNNFDYYIRASKLEDHKGNSEESIRYMEKAYADVADSRNTQLLLWVKTNLADMYGHQNRINDAYRLYNEVISSDANYYHAWKGIAWLAFSNDKNTNFAKTILHRLQKIHPIPDYDLMLSEIAGYENNITEKNKWLLSFIKKVQAPGYGDMYNKYLFNILTDEYNNPSAALLIAQKEIQNRPTAQSYDMLAWSLYKSNRLNEAVGIANGRVINKTFEPDALYHIGLIFKKAGNNNLAKYYLGQALESSFELGPQVTKNITQELQSL</sequence>
<dbReference type="Gene3D" id="1.25.40.10">
    <property type="entry name" value="Tetratricopeptide repeat domain"/>
    <property type="match status" value="1"/>
</dbReference>
<dbReference type="Proteomes" id="UP000290204">
    <property type="component" value="Unassembled WGS sequence"/>
</dbReference>
<name>A0A4Q1CGW5_9BACT</name>
<proteinExistence type="predicted"/>
<evidence type="ECO:0008006" key="3">
    <source>
        <dbReference type="Google" id="ProtNLM"/>
    </source>
</evidence>
<accession>A0A4Q1CGW5</accession>
<protein>
    <recommendedName>
        <fullName evidence="3">Cell surface protein</fullName>
    </recommendedName>
</protein>
<dbReference type="OrthoDB" id="1399920at2"/>
<dbReference type="InterPro" id="IPR011990">
    <property type="entry name" value="TPR-like_helical_dom_sf"/>
</dbReference>
<gene>
    <name evidence="1" type="ORF">ESA94_14855</name>
</gene>
<reference evidence="1 2" key="1">
    <citation type="submission" date="2019-01" db="EMBL/GenBank/DDBJ databases">
        <title>Lacibacter sp. strain TTM-7.</title>
        <authorList>
            <person name="Chen W.-M."/>
        </authorList>
    </citation>
    <scope>NUCLEOTIDE SEQUENCE [LARGE SCALE GENOMIC DNA]</scope>
    <source>
        <strain evidence="1 2">TTM-7</strain>
    </source>
</reference>
<dbReference type="SUPFAM" id="SSF48452">
    <property type="entry name" value="TPR-like"/>
    <property type="match status" value="2"/>
</dbReference>
<keyword evidence="2" id="KW-1185">Reference proteome</keyword>
<dbReference type="RefSeq" id="WP_129131713.1">
    <property type="nucleotide sequence ID" value="NZ_SDHW01000004.1"/>
</dbReference>
<evidence type="ECO:0000313" key="2">
    <source>
        <dbReference type="Proteomes" id="UP000290204"/>
    </source>
</evidence>